<dbReference type="AlphaFoldDB" id="A0AAV2H0Z7"/>
<evidence type="ECO:0000256" key="1">
    <source>
        <dbReference type="ARBA" id="ARBA00001968"/>
    </source>
</evidence>
<dbReference type="GO" id="GO:0016787">
    <property type="term" value="F:hydrolase activity"/>
    <property type="evidence" value="ECO:0007669"/>
    <property type="project" value="UniProtKB-KW"/>
</dbReference>
<evidence type="ECO:0000256" key="3">
    <source>
        <dbReference type="ARBA" id="ARBA00006958"/>
    </source>
</evidence>
<dbReference type="InterPro" id="IPR027806">
    <property type="entry name" value="HARBI1_dom"/>
</dbReference>
<dbReference type="GO" id="GO:0004518">
    <property type="term" value="F:nuclease activity"/>
    <property type="evidence" value="ECO:0007669"/>
    <property type="project" value="UniProtKB-KW"/>
</dbReference>
<keyword evidence="4" id="KW-0540">Nuclease</keyword>
<dbReference type="GO" id="GO:0005634">
    <property type="term" value="C:nucleus"/>
    <property type="evidence" value="ECO:0007669"/>
    <property type="project" value="UniProtKB-SubCell"/>
</dbReference>
<dbReference type="Proteomes" id="UP001497497">
    <property type="component" value="Unassembled WGS sequence"/>
</dbReference>
<evidence type="ECO:0000256" key="6">
    <source>
        <dbReference type="ARBA" id="ARBA00022801"/>
    </source>
</evidence>
<keyword evidence="6" id="KW-0378">Hydrolase</keyword>
<evidence type="ECO:0000256" key="4">
    <source>
        <dbReference type="ARBA" id="ARBA00022722"/>
    </source>
</evidence>
<comment type="caution">
    <text evidence="9">The sequence shown here is derived from an EMBL/GenBank/DDBJ whole genome shotgun (WGS) entry which is preliminary data.</text>
</comment>
<evidence type="ECO:0000259" key="8">
    <source>
        <dbReference type="Pfam" id="PF13359"/>
    </source>
</evidence>
<keyword evidence="10" id="KW-1185">Reference proteome</keyword>
<organism evidence="9 10">
    <name type="scientific">Lymnaea stagnalis</name>
    <name type="common">Great pond snail</name>
    <name type="synonym">Helix stagnalis</name>
    <dbReference type="NCBI Taxonomy" id="6523"/>
    <lineage>
        <taxon>Eukaryota</taxon>
        <taxon>Metazoa</taxon>
        <taxon>Spiralia</taxon>
        <taxon>Lophotrochozoa</taxon>
        <taxon>Mollusca</taxon>
        <taxon>Gastropoda</taxon>
        <taxon>Heterobranchia</taxon>
        <taxon>Euthyneura</taxon>
        <taxon>Panpulmonata</taxon>
        <taxon>Hygrophila</taxon>
        <taxon>Lymnaeoidea</taxon>
        <taxon>Lymnaeidae</taxon>
        <taxon>Lymnaea</taxon>
    </lineage>
</organism>
<protein>
    <recommendedName>
        <fullName evidence="8">DDE Tnp4 domain-containing protein</fullName>
    </recommendedName>
</protein>
<evidence type="ECO:0000256" key="5">
    <source>
        <dbReference type="ARBA" id="ARBA00022723"/>
    </source>
</evidence>
<evidence type="ECO:0000313" key="9">
    <source>
        <dbReference type="EMBL" id="CAL1527330.1"/>
    </source>
</evidence>
<name>A0AAV2H0Z7_LYMST</name>
<proteinExistence type="inferred from homology"/>
<feature type="domain" description="DDE Tnp4" evidence="8">
    <location>
        <begin position="189"/>
        <end position="345"/>
    </location>
</feature>
<keyword evidence="7" id="KW-0539">Nucleus</keyword>
<sequence length="392" mass="44675">MDSHLIEMIPCVMDFLELDANELLTAGFFADAGEEGILASFLTKQSSAEKDEANACGELSTSAKMLRLSPQDFRLHFRMSYSMFCDLLTAVKEHSSFLSSDKKRKSGELKLETKLQIALYYLGSLHTREEIADYFNIDQSSLELVLNQTVNCLYELMQVLISWPDKKQFKSIIDGFQKSSRLPNIIGAIDVTHINLQIADSDKKFYLNSCNRPTVILQAVCDHSMKFLHCCTGWPGCVDDVSVLHDSDLFQDVKENQSVFFPNDCMLVGDLAYPLYSWLLTPYEGPDSNLNDKQIQYNFYLNIAHNTISKAFLHLRRRFPRLENIDVSDLENVVKIILVTCALHNFCIDQGDTDLFMDSLICEERLSTISEPDNRFSNTEAFLQRDKISQAL</sequence>
<dbReference type="InterPro" id="IPR045249">
    <property type="entry name" value="HARBI1-like"/>
</dbReference>
<evidence type="ECO:0000256" key="7">
    <source>
        <dbReference type="ARBA" id="ARBA00023242"/>
    </source>
</evidence>
<reference evidence="9 10" key="1">
    <citation type="submission" date="2024-04" db="EMBL/GenBank/DDBJ databases">
        <authorList>
            <consortium name="Genoscope - CEA"/>
            <person name="William W."/>
        </authorList>
    </citation>
    <scope>NUCLEOTIDE SEQUENCE [LARGE SCALE GENOMIC DNA]</scope>
</reference>
<comment type="similarity">
    <text evidence="3">Belongs to the HARBI1 family.</text>
</comment>
<dbReference type="PANTHER" id="PTHR22930">
    <property type="match status" value="1"/>
</dbReference>
<dbReference type="Pfam" id="PF13359">
    <property type="entry name" value="DDE_Tnp_4"/>
    <property type="match status" value="1"/>
</dbReference>
<comment type="subcellular location">
    <subcellularLocation>
        <location evidence="2">Nucleus</location>
    </subcellularLocation>
</comment>
<evidence type="ECO:0000313" key="10">
    <source>
        <dbReference type="Proteomes" id="UP001497497"/>
    </source>
</evidence>
<gene>
    <name evidence="9" type="ORF">GSLYS_00001507001</name>
</gene>
<comment type="cofactor">
    <cofactor evidence="1">
        <name>a divalent metal cation</name>
        <dbReference type="ChEBI" id="CHEBI:60240"/>
    </cofactor>
</comment>
<evidence type="ECO:0000256" key="2">
    <source>
        <dbReference type="ARBA" id="ARBA00004123"/>
    </source>
</evidence>
<dbReference type="PANTHER" id="PTHR22930:SF85">
    <property type="entry name" value="GH03217P-RELATED"/>
    <property type="match status" value="1"/>
</dbReference>
<dbReference type="GO" id="GO:0046872">
    <property type="term" value="F:metal ion binding"/>
    <property type="evidence" value="ECO:0007669"/>
    <property type="project" value="UniProtKB-KW"/>
</dbReference>
<dbReference type="EMBL" id="CAXITT010000016">
    <property type="protein sequence ID" value="CAL1527330.1"/>
    <property type="molecule type" value="Genomic_DNA"/>
</dbReference>
<accession>A0AAV2H0Z7</accession>
<keyword evidence="5" id="KW-0479">Metal-binding</keyword>